<proteinExistence type="predicted"/>
<keyword evidence="3" id="KW-1185">Reference proteome</keyword>
<name>A0A8X7V4S3_BRACI</name>
<evidence type="ECO:0000256" key="1">
    <source>
        <dbReference type="SAM" id="MobiDB-lite"/>
    </source>
</evidence>
<dbReference type="EMBL" id="JAAMPC010000007">
    <property type="protein sequence ID" value="KAG2303390.1"/>
    <property type="molecule type" value="Genomic_DNA"/>
</dbReference>
<evidence type="ECO:0000313" key="3">
    <source>
        <dbReference type="Proteomes" id="UP000886595"/>
    </source>
</evidence>
<accession>A0A8X7V4S3</accession>
<dbReference type="AlphaFoldDB" id="A0A8X7V4S3"/>
<sequence>MGVVRDGESSGSEAESEEDEESALLDREGKKNINTGHIRAIDSACKVKVISIISDGVELPNLVTDVGVSDDEADAAVDNLVMAREGFCFSNSHFQGGPQKLMSAVCVMKPKKQTTIGKPPELI</sequence>
<comment type="caution">
    <text evidence="2">The sequence shown here is derived from an EMBL/GenBank/DDBJ whole genome shotgun (WGS) entry which is preliminary data.</text>
</comment>
<reference evidence="2 3" key="1">
    <citation type="submission" date="2020-02" db="EMBL/GenBank/DDBJ databases">
        <authorList>
            <person name="Ma Q."/>
            <person name="Huang Y."/>
            <person name="Song X."/>
            <person name="Pei D."/>
        </authorList>
    </citation>
    <scope>NUCLEOTIDE SEQUENCE [LARGE SCALE GENOMIC DNA]</scope>
    <source>
        <strain evidence="2">Sxm20200214</strain>
        <tissue evidence="2">Leaf</tissue>
    </source>
</reference>
<gene>
    <name evidence="2" type="ORF">Bca52824_032041</name>
</gene>
<evidence type="ECO:0000313" key="2">
    <source>
        <dbReference type="EMBL" id="KAG2303390.1"/>
    </source>
</evidence>
<organism evidence="2 3">
    <name type="scientific">Brassica carinata</name>
    <name type="common">Ethiopian mustard</name>
    <name type="synonym">Abyssinian cabbage</name>
    <dbReference type="NCBI Taxonomy" id="52824"/>
    <lineage>
        <taxon>Eukaryota</taxon>
        <taxon>Viridiplantae</taxon>
        <taxon>Streptophyta</taxon>
        <taxon>Embryophyta</taxon>
        <taxon>Tracheophyta</taxon>
        <taxon>Spermatophyta</taxon>
        <taxon>Magnoliopsida</taxon>
        <taxon>eudicotyledons</taxon>
        <taxon>Gunneridae</taxon>
        <taxon>Pentapetalae</taxon>
        <taxon>rosids</taxon>
        <taxon>malvids</taxon>
        <taxon>Brassicales</taxon>
        <taxon>Brassicaceae</taxon>
        <taxon>Brassiceae</taxon>
        <taxon>Brassica</taxon>
    </lineage>
</organism>
<feature type="region of interest" description="Disordered" evidence="1">
    <location>
        <begin position="1"/>
        <end position="29"/>
    </location>
</feature>
<protein>
    <submittedName>
        <fullName evidence="2">Uncharacterized protein</fullName>
    </submittedName>
</protein>
<feature type="compositionally biased region" description="Acidic residues" evidence="1">
    <location>
        <begin position="14"/>
        <end position="23"/>
    </location>
</feature>
<dbReference type="Proteomes" id="UP000886595">
    <property type="component" value="Unassembled WGS sequence"/>
</dbReference>